<dbReference type="GO" id="GO:0005737">
    <property type="term" value="C:cytoplasm"/>
    <property type="evidence" value="ECO:0007669"/>
    <property type="project" value="TreeGrafter"/>
</dbReference>
<proteinExistence type="predicted"/>
<keyword evidence="1" id="KW-0343">GTPase activation</keyword>
<dbReference type="PANTHER" id="PTHR10063:SF11">
    <property type="entry name" value="RHO GTPASE-ACTIVATING PROTEIN CG5521-RELATED"/>
    <property type="match status" value="1"/>
</dbReference>
<keyword evidence="5" id="KW-1185">Reference proteome</keyword>
<dbReference type="Gene3D" id="3.40.50.11210">
    <property type="entry name" value="Rap/Ran-GAP"/>
    <property type="match status" value="2"/>
</dbReference>
<evidence type="ECO:0000256" key="1">
    <source>
        <dbReference type="ARBA" id="ARBA00022468"/>
    </source>
</evidence>
<dbReference type="InterPro" id="IPR027107">
    <property type="entry name" value="Tuberin/Ral-act_asu"/>
</dbReference>
<dbReference type="Pfam" id="PF02145">
    <property type="entry name" value="Rap_GAP"/>
    <property type="match status" value="1"/>
</dbReference>
<evidence type="ECO:0000259" key="3">
    <source>
        <dbReference type="PROSITE" id="PS50085"/>
    </source>
</evidence>
<comment type="caution">
    <text evidence="4">The sequence shown here is derived from an EMBL/GenBank/DDBJ whole genome shotgun (WGS) entry which is preliminary data.</text>
</comment>
<evidence type="ECO:0000313" key="5">
    <source>
        <dbReference type="Proteomes" id="UP001187531"/>
    </source>
</evidence>
<dbReference type="InterPro" id="IPR000331">
    <property type="entry name" value="Rap/Ran_GAP_dom"/>
</dbReference>
<dbReference type="PANTHER" id="PTHR10063">
    <property type="entry name" value="TUBERIN"/>
    <property type="match status" value="1"/>
</dbReference>
<sequence>DKLVALLLRAGKREPTPLGRCISLCSLAIYIYKELEAKTFNEDVKGALYVLLNALRQCSSVTAPASGRSPLNRTSEFRVKKVAQIACDMLYLVSDHALTLTTLAPSMAGKIIEEISATLANLVADIENGIVDEEKRLLISLELCLAEWCMKLPAGFLLQSWPEDGSNSLLDTVLQAYGDIVVLKATKSPSTSTSMPPTVPLDGFENDTCREDNNPGSNSSTLTPSHTKLNASISRKNRGNHKTEDNLTSVKMGAQFVMDHLLNQLGHYPLGSDPARHTSMVSEGDDLASLDHSNSAFNLHNVQIFVLNGTKLLSFVELPTLLGPGGGVPFGLLTDKSEVRIIVRDLNGKHCWDSAILYNDTSMCDNSEETPDSLLLSVPGKREDTFLMSSSMINERFLVAPHNTVRHRPSGELPSWVNTEQDMDNLHDVLSYVKYTSSEVTGDTDLTSPRPPPSCITTEMEEEAITFSLSERTHENDFIEKFRSDVTMVSHPHEEPEIVENHMPFHMCRMFMSQLGLLNVESRPHIQLLKKNDQLIRELRNLDNQKCRETHKIAVIYVAQGQEDKVSILSNGAGSSEFEDFVARLGWETRHLGNDEVHIVWSEHTRDYRRGIIPTEFCDVLIIIYPLPNGLFRIQVSKKQDIPFIGPLFNESIVDKSCLPGLVRATALNASRAKRSLLPLYQTFFEERNYALQSLVEQFALPSSFEEFSYQVITPSVQGHFQPVSSRMSTRKKELIQIVEKVKALKESPLKVTVVLQMKAIRRDYKQLLKQKKREAEIWDIKQLSESFKMNDTKVFWRKIQDPEKRKSTQQKCPEPETWPPYCEIGNDTAPLGVLNSIPTEGTCSPLQEHDYSLLEETKEEEIKNILKNQKGGTAPGLAGIPIIVYKKFALSFVPIMVLIFNAILSTCKLPEAWKTSVILPLSKREMRRNTPTIDPYP</sequence>
<protein>
    <recommendedName>
        <fullName evidence="3">Rap-GAP domain-containing protein</fullName>
    </recommendedName>
</protein>
<dbReference type="AlphaFoldDB" id="A0AA88HCP7"/>
<reference evidence="4" key="1">
    <citation type="submission" date="2023-07" db="EMBL/GenBank/DDBJ databases">
        <title>Chromosome-level genome assembly of Artemia franciscana.</title>
        <authorList>
            <person name="Jo E."/>
        </authorList>
    </citation>
    <scope>NUCLEOTIDE SEQUENCE</scope>
    <source>
        <tissue evidence="4">Whole body</tissue>
    </source>
</reference>
<dbReference type="InterPro" id="IPR035974">
    <property type="entry name" value="Rap/Ran-GAP_sf"/>
</dbReference>
<dbReference type="PROSITE" id="PS50085">
    <property type="entry name" value="RAPGAP"/>
    <property type="match status" value="1"/>
</dbReference>
<dbReference type="GO" id="GO:0051056">
    <property type="term" value="P:regulation of small GTPase mediated signal transduction"/>
    <property type="evidence" value="ECO:0007669"/>
    <property type="project" value="InterPro"/>
</dbReference>
<dbReference type="Proteomes" id="UP001187531">
    <property type="component" value="Unassembled WGS sequence"/>
</dbReference>
<dbReference type="GO" id="GO:0005096">
    <property type="term" value="F:GTPase activator activity"/>
    <property type="evidence" value="ECO:0007669"/>
    <property type="project" value="UniProtKB-KW"/>
</dbReference>
<evidence type="ECO:0000256" key="2">
    <source>
        <dbReference type="SAM" id="MobiDB-lite"/>
    </source>
</evidence>
<feature type="domain" description="Rap-GAP" evidence="3">
    <location>
        <begin position="539"/>
        <end position="695"/>
    </location>
</feature>
<feature type="non-terminal residue" evidence="4">
    <location>
        <position position="938"/>
    </location>
</feature>
<accession>A0AA88HCP7</accession>
<dbReference type="SUPFAM" id="SSF111347">
    <property type="entry name" value="Rap/Ran-GAP"/>
    <property type="match status" value="1"/>
</dbReference>
<dbReference type="GO" id="GO:0005634">
    <property type="term" value="C:nucleus"/>
    <property type="evidence" value="ECO:0007669"/>
    <property type="project" value="InterPro"/>
</dbReference>
<organism evidence="4 5">
    <name type="scientific">Artemia franciscana</name>
    <name type="common">Brine shrimp</name>
    <name type="synonym">Artemia sanfranciscana</name>
    <dbReference type="NCBI Taxonomy" id="6661"/>
    <lineage>
        <taxon>Eukaryota</taxon>
        <taxon>Metazoa</taxon>
        <taxon>Ecdysozoa</taxon>
        <taxon>Arthropoda</taxon>
        <taxon>Crustacea</taxon>
        <taxon>Branchiopoda</taxon>
        <taxon>Anostraca</taxon>
        <taxon>Artemiidae</taxon>
        <taxon>Artemia</taxon>
    </lineage>
</organism>
<feature type="region of interest" description="Disordered" evidence="2">
    <location>
        <begin position="188"/>
        <end position="244"/>
    </location>
</feature>
<dbReference type="EMBL" id="JAVRJZ010000019">
    <property type="protein sequence ID" value="KAK2706640.1"/>
    <property type="molecule type" value="Genomic_DNA"/>
</dbReference>
<evidence type="ECO:0000313" key="4">
    <source>
        <dbReference type="EMBL" id="KAK2706640.1"/>
    </source>
</evidence>
<gene>
    <name evidence="4" type="ORF">QYM36_014625</name>
</gene>
<name>A0AA88HCP7_ARTSF</name>
<feature type="compositionally biased region" description="Polar residues" evidence="2">
    <location>
        <begin position="214"/>
        <end position="234"/>
    </location>
</feature>